<accession>A0A9D4LU98</accession>
<reference evidence="1" key="1">
    <citation type="journal article" date="2019" name="bioRxiv">
        <title>The Genome of the Zebra Mussel, Dreissena polymorpha: A Resource for Invasive Species Research.</title>
        <authorList>
            <person name="McCartney M.A."/>
            <person name="Auch B."/>
            <person name="Kono T."/>
            <person name="Mallez S."/>
            <person name="Zhang Y."/>
            <person name="Obille A."/>
            <person name="Becker A."/>
            <person name="Abrahante J.E."/>
            <person name="Garbe J."/>
            <person name="Badalamenti J.P."/>
            <person name="Herman A."/>
            <person name="Mangelson H."/>
            <person name="Liachko I."/>
            <person name="Sullivan S."/>
            <person name="Sone E.D."/>
            <person name="Koren S."/>
            <person name="Silverstein K.A.T."/>
            <person name="Beckman K.B."/>
            <person name="Gohl D.M."/>
        </authorList>
    </citation>
    <scope>NUCLEOTIDE SEQUENCE</scope>
    <source>
        <strain evidence="1">Duluth1</strain>
        <tissue evidence="1">Whole animal</tissue>
    </source>
</reference>
<sequence>MKKTLAAAPPGLSRILLTTSRYQVNVQRVHGNKNPMRDCLSRHALPDTFPEIIERLHSNVHMVYQQIPVTDRRL</sequence>
<comment type="caution">
    <text evidence="1">The sequence shown here is derived from an EMBL/GenBank/DDBJ whole genome shotgun (WGS) entry which is preliminary data.</text>
</comment>
<gene>
    <name evidence="1" type="ORF">DPMN_026889</name>
</gene>
<evidence type="ECO:0000313" key="2">
    <source>
        <dbReference type="Proteomes" id="UP000828390"/>
    </source>
</evidence>
<reference evidence="1" key="2">
    <citation type="submission" date="2020-11" db="EMBL/GenBank/DDBJ databases">
        <authorList>
            <person name="McCartney M.A."/>
            <person name="Auch B."/>
            <person name="Kono T."/>
            <person name="Mallez S."/>
            <person name="Becker A."/>
            <person name="Gohl D.M."/>
            <person name="Silverstein K.A.T."/>
            <person name="Koren S."/>
            <person name="Bechman K.B."/>
            <person name="Herman A."/>
            <person name="Abrahante J.E."/>
            <person name="Garbe J."/>
        </authorList>
    </citation>
    <scope>NUCLEOTIDE SEQUENCE</scope>
    <source>
        <strain evidence="1">Duluth1</strain>
        <tissue evidence="1">Whole animal</tissue>
    </source>
</reference>
<name>A0A9D4LU98_DREPO</name>
<protein>
    <submittedName>
        <fullName evidence="1">Uncharacterized protein</fullName>
    </submittedName>
</protein>
<organism evidence="1 2">
    <name type="scientific">Dreissena polymorpha</name>
    <name type="common">Zebra mussel</name>
    <name type="synonym">Mytilus polymorpha</name>
    <dbReference type="NCBI Taxonomy" id="45954"/>
    <lineage>
        <taxon>Eukaryota</taxon>
        <taxon>Metazoa</taxon>
        <taxon>Spiralia</taxon>
        <taxon>Lophotrochozoa</taxon>
        <taxon>Mollusca</taxon>
        <taxon>Bivalvia</taxon>
        <taxon>Autobranchia</taxon>
        <taxon>Heteroconchia</taxon>
        <taxon>Euheterodonta</taxon>
        <taxon>Imparidentia</taxon>
        <taxon>Neoheterodontei</taxon>
        <taxon>Myida</taxon>
        <taxon>Dreissenoidea</taxon>
        <taxon>Dreissenidae</taxon>
        <taxon>Dreissena</taxon>
    </lineage>
</organism>
<dbReference type="EMBL" id="JAIWYP010000002">
    <property type="protein sequence ID" value="KAH3863883.1"/>
    <property type="molecule type" value="Genomic_DNA"/>
</dbReference>
<proteinExistence type="predicted"/>
<evidence type="ECO:0000313" key="1">
    <source>
        <dbReference type="EMBL" id="KAH3863883.1"/>
    </source>
</evidence>
<dbReference type="AlphaFoldDB" id="A0A9D4LU98"/>
<keyword evidence="2" id="KW-1185">Reference proteome</keyword>
<dbReference type="Proteomes" id="UP000828390">
    <property type="component" value="Unassembled WGS sequence"/>
</dbReference>